<evidence type="ECO:0000313" key="3">
    <source>
        <dbReference type="EMBL" id="GES92970.1"/>
    </source>
</evidence>
<reference evidence="2 4" key="1">
    <citation type="submission" date="2017-11" db="EMBL/GenBank/DDBJ databases">
        <title>The genome of Rhizophagus clarus HR1 reveals common genetic basis of auxotrophy among arbuscular mycorrhizal fungi.</title>
        <authorList>
            <person name="Kobayashi Y."/>
        </authorList>
    </citation>
    <scope>NUCLEOTIDE SEQUENCE [LARGE SCALE GENOMIC DNA]</scope>
    <source>
        <strain evidence="2 4">HR1</strain>
    </source>
</reference>
<sequence>MSFIYKLLEKRQAPATSGSVCQLVLKGYQPAGQLLCCENDNICLSNMPICSSTNKMAQCWFINELDSCKRTDALANTVCQYLDGVYCLKGETDQPYDRTKLSWSAIDLALSRDNLSDSISGFTMNYDNFPVPVPDPNPSEYLYCSDSMASGVCQIQDSNGYKPFNFQVEICNNAFDVINSPPQISNATAIVTTTATTTVTTTQTATVAPSGGLSIHSELSSLPLVMLLVIILVNMFVGKLRI</sequence>
<proteinExistence type="predicted"/>
<evidence type="ECO:0000256" key="1">
    <source>
        <dbReference type="SAM" id="Phobius"/>
    </source>
</evidence>
<comment type="caution">
    <text evidence="2">The sequence shown here is derived from an EMBL/GenBank/DDBJ whole genome shotgun (WGS) entry which is preliminary data.</text>
</comment>
<evidence type="ECO:0000313" key="4">
    <source>
        <dbReference type="Proteomes" id="UP000247702"/>
    </source>
</evidence>
<keyword evidence="4" id="KW-1185">Reference proteome</keyword>
<dbReference type="Proteomes" id="UP000247702">
    <property type="component" value="Unassembled WGS sequence"/>
</dbReference>
<keyword evidence="1" id="KW-0472">Membrane</keyword>
<name>A0A2Z6RI81_9GLOM</name>
<accession>A0A2Z6RI81</accession>
<keyword evidence="1" id="KW-0812">Transmembrane</keyword>
<dbReference type="AlphaFoldDB" id="A0A2Z6RI81"/>
<evidence type="ECO:0000313" key="2">
    <source>
        <dbReference type="EMBL" id="GBB92198.1"/>
    </source>
</evidence>
<dbReference type="OrthoDB" id="2366963at2759"/>
<reference evidence="3" key="2">
    <citation type="submission" date="2019-10" db="EMBL/GenBank/DDBJ databases">
        <title>Conservation and host-specific expression of non-tandemly repeated heterogenous ribosome RNA gene in arbuscular mycorrhizal fungi.</title>
        <authorList>
            <person name="Maeda T."/>
            <person name="Kobayashi Y."/>
            <person name="Nakagawa T."/>
            <person name="Ezawa T."/>
            <person name="Yamaguchi K."/>
            <person name="Bino T."/>
            <person name="Nishimoto Y."/>
            <person name="Shigenobu S."/>
            <person name="Kawaguchi M."/>
        </authorList>
    </citation>
    <scope>NUCLEOTIDE SEQUENCE</scope>
    <source>
        <strain evidence="3">HR1</strain>
    </source>
</reference>
<organism evidence="2 4">
    <name type="scientific">Rhizophagus clarus</name>
    <dbReference type="NCBI Taxonomy" id="94130"/>
    <lineage>
        <taxon>Eukaryota</taxon>
        <taxon>Fungi</taxon>
        <taxon>Fungi incertae sedis</taxon>
        <taxon>Mucoromycota</taxon>
        <taxon>Glomeromycotina</taxon>
        <taxon>Glomeromycetes</taxon>
        <taxon>Glomerales</taxon>
        <taxon>Glomeraceae</taxon>
        <taxon>Rhizophagus</taxon>
    </lineage>
</organism>
<gene>
    <name evidence="3" type="ORF">RCL2_001973000</name>
    <name evidence="2" type="ORF">RclHR1_01980023</name>
</gene>
<keyword evidence="1" id="KW-1133">Transmembrane helix</keyword>
<dbReference type="EMBL" id="BLAL01000218">
    <property type="protein sequence ID" value="GES92970.1"/>
    <property type="molecule type" value="Genomic_DNA"/>
</dbReference>
<protein>
    <submittedName>
        <fullName evidence="2">Uncharacterized protein</fullName>
    </submittedName>
</protein>
<dbReference type="EMBL" id="BEXD01001090">
    <property type="protein sequence ID" value="GBB92198.1"/>
    <property type="molecule type" value="Genomic_DNA"/>
</dbReference>
<dbReference type="Proteomes" id="UP000615446">
    <property type="component" value="Unassembled WGS sequence"/>
</dbReference>
<feature type="transmembrane region" description="Helical" evidence="1">
    <location>
        <begin position="219"/>
        <end position="237"/>
    </location>
</feature>